<feature type="chain" id="PRO_5046084776" evidence="3">
    <location>
        <begin position="21"/>
        <end position="199"/>
    </location>
</feature>
<reference evidence="6" key="1">
    <citation type="journal article" date="2019" name="Int. J. Syst. Evol. Microbiol.">
        <title>The Global Catalogue of Microorganisms (GCM) 10K type strain sequencing project: providing services to taxonomists for standard genome sequencing and annotation.</title>
        <authorList>
            <consortium name="The Broad Institute Genomics Platform"/>
            <consortium name="The Broad Institute Genome Sequencing Center for Infectious Disease"/>
            <person name="Wu L."/>
            <person name="Ma J."/>
        </authorList>
    </citation>
    <scope>NUCLEOTIDE SEQUENCE [LARGE SCALE GENOMIC DNA]</scope>
    <source>
        <strain evidence="6">IBRC-M 10813</strain>
    </source>
</reference>
<organism evidence="5 6">
    <name type="scientific">Salinithrix halophila</name>
    <dbReference type="NCBI Taxonomy" id="1485204"/>
    <lineage>
        <taxon>Bacteria</taxon>
        <taxon>Bacillati</taxon>
        <taxon>Bacillota</taxon>
        <taxon>Bacilli</taxon>
        <taxon>Bacillales</taxon>
        <taxon>Thermoactinomycetaceae</taxon>
        <taxon>Salinithrix</taxon>
    </lineage>
</organism>
<feature type="region of interest" description="Disordered" evidence="2">
    <location>
        <begin position="24"/>
        <end position="50"/>
    </location>
</feature>
<evidence type="ECO:0000256" key="3">
    <source>
        <dbReference type="SAM" id="SignalP"/>
    </source>
</evidence>
<dbReference type="InterPro" id="IPR036423">
    <property type="entry name" value="SOD-like_Cu/Zn_dom_sf"/>
</dbReference>
<dbReference type="Gene3D" id="2.60.40.200">
    <property type="entry name" value="Superoxide dismutase, copper/zinc binding domain"/>
    <property type="match status" value="1"/>
</dbReference>
<name>A0ABV8JA96_9BACL</name>
<comment type="caution">
    <text evidence="5">The sequence shown here is derived from an EMBL/GenBank/DDBJ whole genome shotgun (WGS) entry which is preliminary data.</text>
</comment>
<dbReference type="InterPro" id="IPR024134">
    <property type="entry name" value="SOD_Cu/Zn_/chaperone"/>
</dbReference>
<dbReference type="CDD" id="cd00305">
    <property type="entry name" value="Cu-Zn_Superoxide_Dismutase"/>
    <property type="match status" value="1"/>
</dbReference>
<evidence type="ECO:0000259" key="4">
    <source>
        <dbReference type="Pfam" id="PF00080"/>
    </source>
</evidence>
<dbReference type="SUPFAM" id="SSF49329">
    <property type="entry name" value="Cu,Zn superoxide dismutase-like"/>
    <property type="match status" value="1"/>
</dbReference>
<sequence>MRQKVGMVAVAALLVLTACGQQQTVPKEGGGMGSEGEKTEKPGAGTEDPRKQVVVEMENAKGKEVGTATLQEETKGVEVRLNGKGLPPGKHGLHIHEQAECDAPDFKSAGKHFNPEGKEHGLENPKGAHAGDLPNLKVKKDGTAQLSAIAKGVTLGKGKHSLVGKKGTALVIHEQPDDMKTDPVGKAGDRIACGEIEDP</sequence>
<comment type="similarity">
    <text evidence="1">Belongs to the Cu-Zn superoxide dismutase family.</text>
</comment>
<feature type="domain" description="Superoxide dismutase copper/zinc binding" evidence="4">
    <location>
        <begin position="66"/>
        <end position="196"/>
    </location>
</feature>
<dbReference type="EMBL" id="JBHSAP010000007">
    <property type="protein sequence ID" value="MFC4075706.1"/>
    <property type="molecule type" value="Genomic_DNA"/>
</dbReference>
<dbReference type="PROSITE" id="PS51257">
    <property type="entry name" value="PROKAR_LIPOPROTEIN"/>
    <property type="match status" value="1"/>
</dbReference>
<dbReference type="InterPro" id="IPR001424">
    <property type="entry name" value="SOD_Cu_Zn_dom"/>
</dbReference>
<evidence type="ECO:0000256" key="2">
    <source>
        <dbReference type="SAM" id="MobiDB-lite"/>
    </source>
</evidence>
<accession>A0ABV8JA96</accession>
<dbReference type="Proteomes" id="UP001595843">
    <property type="component" value="Unassembled WGS sequence"/>
</dbReference>
<feature type="compositionally biased region" description="Basic and acidic residues" evidence="2">
    <location>
        <begin position="35"/>
        <end position="50"/>
    </location>
</feature>
<dbReference type="PANTHER" id="PTHR10003">
    <property type="entry name" value="SUPEROXIDE DISMUTASE CU-ZN -RELATED"/>
    <property type="match status" value="1"/>
</dbReference>
<evidence type="ECO:0000256" key="1">
    <source>
        <dbReference type="ARBA" id="ARBA00010457"/>
    </source>
</evidence>
<protein>
    <submittedName>
        <fullName evidence="5">Superoxide dismutase family protein</fullName>
    </submittedName>
</protein>
<evidence type="ECO:0000313" key="6">
    <source>
        <dbReference type="Proteomes" id="UP001595843"/>
    </source>
</evidence>
<feature type="signal peptide" evidence="3">
    <location>
        <begin position="1"/>
        <end position="20"/>
    </location>
</feature>
<proteinExistence type="inferred from homology"/>
<feature type="region of interest" description="Disordered" evidence="2">
    <location>
        <begin position="173"/>
        <end position="199"/>
    </location>
</feature>
<evidence type="ECO:0000313" key="5">
    <source>
        <dbReference type="EMBL" id="MFC4075706.1"/>
    </source>
</evidence>
<gene>
    <name evidence="5" type="ORF">ACFOUO_02665</name>
</gene>
<keyword evidence="6" id="KW-1185">Reference proteome</keyword>
<keyword evidence="3" id="KW-0732">Signal</keyword>
<feature type="compositionally biased region" description="Basic and acidic residues" evidence="2">
    <location>
        <begin position="174"/>
        <end position="189"/>
    </location>
</feature>
<dbReference type="RefSeq" id="WP_380701883.1">
    <property type="nucleotide sequence ID" value="NZ_JBHSAP010000007.1"/>
</dbReference>
<dbReference type="Pfam" id="PF00080">
    <property type="entry name" value="Sod_Cu"/>
    <property type="match status" value="1"/>
</dbReference>